<evidence type="ECO:0000313" key="3">
    <source>
        <dbReference type="Proteomes" id="UP000182237"/>
    </source>
</evidence>
<dbReference type="OrthoDB" id="9801997at2"/>
<sequence>MAHSRPQLRGEGFRSLLPMVKYSSQNTPEQYRHLVSLRASVLNDCRACITTHRRDARDDGWSHERILRAEDWTNHTDAFDDSETAALRLTDAVTHIDGEASVPDELWDRTVELFGEDGAHNLLVSILAINTFNRLSITTRTDPHSIKGTTDFDLDYSAH</sequence>
<feature type="domain" description="Carboxymuconolactone decarboxylase-like" evidence="1">
    <location>
        <begin position="27"/>
        <end position="91"/>
    </location>
</feature>
<dbReference type="NCBIfam" id="TIGR00778">
    <property type="entry name" value="ahpD_dom"/>
    <property type="match status" value="1"/>
</dbReference>
<proteinExistence type="predicted"/>
<dbReference type="EMBL" id="LT629765">
    <property type="protein sequence ID" value="SDS49682.1"/>
    <property type="molecule type" value="Genomic_DNA"/>
</dbReference>
<organism evidence="2 3">
    <name type="scientific">Corynebacterium timonense</name>
    <dbReference type="NCBI Taxonomy" id="441500"/>
    <lineage>
        <taxon>Bacteria</taxon>
        <taxon>Bacillati</taxon>
        <taxon>Actinomycetota</taxon>
        <taxon>Actinomycetes</taxon>
        <taxon>Mycobacteriales</taxon>
        <taxon>Corynebacteriaceae</taxon>
        <taxon>Corynebacterium</taxon>
    </lineage>
</organism>
<keyword evidence="2" id="KW-0575">Peroxidase</keyword>
<evidence type="ECO:0000259" key="1">
    <source>
        <dbReference type="Pfam" id="PF02627"/>
    </source>
</evidence>
<gene>
    <name evidence="2" type="ORF">SAMN04488539_1788</name>
</gene>
<dbReference type="Gene3D" id="1.20.1290.10">
    <property type="entry name" value="AhpD-like"/>
    <property type="match status" value="1"/>
</dbReference>
<dbReference type="Pfam" id="PF02627">
    <property type="entry name" value="CMD"/>
    <property type="match status" value="1"/>
</dbReference>
<protein>
    <submittedName>
        <fullName evidence="2">Alkylhydroperoxidase AhpD family core domain-containing protein</fullName>
    </submittedName>
</protein>
<dbReference type="AlphaFoldDB" id="A0A1H1SNX2"/>
<dbReference type="SUPFAM" id="SSF69118">
    <property type="entry name" value="AhpD-like"/>
    <property type="match status" value="1"/>
</dbReference>
<dbReference type="GO" id="GO:0051920">
    <property type="term" value="F:peroxiredoxin activity"/>
    <property type="evidence" value="ECO:0007669"/>
    <property type="project" value="InterPro"/>
</dbReference>
<name>A0A1H1SNX2_9CORY</name>
<dbReference type="PANTHER" id="PTHR34846:SF5">
    <property type="entry name" value="CARBOXYMUCONOLACTONE DECARBOXYLASE-LIKE DOMAIN-CONTAINING PROTEIN"/>
    <property type="match status" value="1"/>
</dbReference>
<keyword evidence="3" id="KW-1185">Reference proteome</keyword>
<keyword evidence="2" id="KW-0560">Oxidoreductase</keyword>
<dbReference type="eggNOG" id="COG2128">
    <property type="taxonomic scope" value="Bacteria"/>
</dbReference>
<reference evidence="2 3" key="1">
    <citation type="submission" date="2016-10" db="EMBL/GenBank/DDBJ databases">
        <authorList>
            <person name="de Groot N.N."/>
        </authorList>
    </citation>
    <scope>NUCLEOTIDE SEQUENCE [LARGE SCALE GENOMIC DNA]</scope>
    <source>
        <strain evidence="2 3">DSM 45434</strain>
    </source>
</reference>
<dbReference type="InterPro" id="IPR029032">
    <property type="entry name" value="AhpD-like"/>
</dbReference>
<dbReference type="InterPro" id="IPR003779">
    <property type="entry name" value="CMD-like"/>
</dbReference>
<accession>A0A1H1SNX2</accession>
<dbReference type="InterPro" id="IPR004675">
    <property type="entry name" value="AhpD_core"/>
</dbReference>
<dbReference type="STRING" id="1203190.GCA_000312345_01129"/>
<dbReference type="RefSeq" id="WP_019193964.1">
    <property type="nucleotide sequence ID" value="NZ_LT629765.1"/>
</dbReference>
<dbReference type="PANTHER" id="PTHR34846">
    <property type="entry name" value="4-CARBOXYMUCONOLACTONE DECARBOXYLASE FAMILY PROTEIN (AFU_ORTHOLOGUE AFUA_6G11590)"/>
    <property type="match status" value="1"/>
</dbReference>
<dbReference type="Proteomes" id="UP000182237">
    <property type="component" value="Chromosome I"/>
</dbReference>
<evidence type="ECO:0000313" key="2">
    <source>
        <dbReference type="EMBL" id="SDS49682.1"/>
    </source>
</evidence>